<feature type="chain" id="PRO_5047399555" evidence="1">
    <location>
        <begin position="22"/>
        <end position="433"/>
    </location>
</feature>
<gene>
    <name evidence="2" type="ORF">GCM10010832_16390</name>
</gene>
<dbReference type="PANTHER" id="PTHR41339">
    <property type="entry name" value="LIPL48"/>
    <property type="match status" value="1"/>
</dbReference>
<proteinExistence type="predicted"/>
<feature type="signal peptide" evidence="1">
    <location>
        <begin position="1"/>
        <end position="21"/>
    </location>
</feature>
<dbReference type="RefSeq" id="WP_188458615.1">
    <property type="nucleotide sequence ID" value="NZ_BMGM01000006.1"/>
</dbReference>
<dbReference type="Proteomes" id="UP000599179">
    <property type="component" value="Unassembled WGS sequence"/>
</dbReference>
<keyword evidence="1" id="KW-0732">Signal</keyword>
<evidence type="ECO:0000256" key="1">
    <source>
        <dbReference type="SAM" id="SignalP"/>
    </source>
</evidence>
<dbReference type="PROSITE" id="PS51257">
    <property type="entry name" value="PROKAR_LIPOPROTEIN"/>
    <property type="match status" value="1"/>
</dbReference>
<name>A0ABQ1SGH5_9FLAO</name>
<keyword evidence="3" id="KW-1185">Reference proteome</keyword>
<organism evidence="2 3">
    <name type="scientific">Psychroflexus planctonicus</name>
    <dbReference type="NCBI Taxonomy" id="1526575"/>
    <lineage>
        <taxon>Bacteria</taxon>
        <taxon>Pseudomonadati</taxon>
        <taxon>Bacteroidota</taxon>
        <taxon>Flavobacteriia</taxon>
        <taxon>Flavobacteriales</taxon>
        <taxon>Flavobacteriaceae</taxon>
        <taxon>Psychroflexus</taxon>
    </lineage>
</organism>
<evidence type="ECO:0000313" key="2">
    <source>
        <dbReference type="EMBL" id="GGE36924.1"/>
    </source>
</evidence>
<sequence>MKNLINSFLLLAMFGFLFTSCDSDDDNNVGTGPGTETNFSEDADEWTTSVEQGQQTTGANLSVFGWTYAASQAASSIDGLDYDNPSWTISNPQPDETHSGFIDSDETWTNDRVHLLDGKVYVNDGASLTIEAGTLIKGKQSSGSNASALIVSQGGKIFANGTAQQPIIMTSELDNITLGSNAGTNLGVNDNSLWGGLLVLGNARGSFSGDAVSIQIEGLPATEPGDYGGTDDADNSGVINYLSLRHGGAIIGSDNEINGITLGAVGSGTQISNIEVVANKDDGIEWFAGTVDVQNAFVWGCSDDQFDFDEAYSGTLSNAVSVSTNLTDHAMEIDGPAGSYQAAFTIDGLTLIGDTSTVVDGVSGNREYADLRDGALCTIKNVYVYNFRSGSDVELDDADTLENYLNGNVSFENWQVVYPVGDDNTVMWNNTVE</sequence>
<dbReference type="PANTHER" id="PTHR41339:SF1">
    <property type="entry name" value="SECRETED PROTEIN"/>
    <property type="match status" value="1"/>
</dbReference>
<evidence type="ECO:0000313" key="3">
    <source>
        <dbReference type="Proteomes" id="UP000599179"/>
    </source>
</evidence>
<accession>A0ABQ1SGH5</accession>
<dbReference type="EMBL" id="BMGM01000006">
    <property type="protein sequence ID" value="GGE36924.1"/>
    <property type="molecule type" value="Genomic_DNA"/>
</dbReference>
<protein>
    <submittedName>
        <fullName evidence="2">Uncharacterized protein</fullName>
    </submittedName>
</protein>
<reference evidence="3" key="1">
    <citation type="journal article" date="2019" name="Int. J. Syst. Evol. Microbiol.">
        <title>The Global Catalogue of Microorganisms (GCM) 10K type strain sequencing project: providing services to taxonomists for standard genome sequencing and annotation.</title>
        <authorList>
            <consortium name="The Broad Institute Genomics Platform"/>
            <consortium name="The Broad Institute Genome Sequencing Center for Infectious Disease"/>
            <person name="Wu L."/>
            <person name="Ma J."/>
        </authorList>
    </citation>
    <scope>NUCLEOTIDE SEQUENCE [LARGE SCALE GENOMIC DNA]</scope>
    <source>
        <strain evidence="3">CGMCC 1.12931</strain>
    </source>
</reference>
<comment type="caution">
    <text evidence="2">The sequence shown here is derived from an EMBL/GenBank/DDBJ whole genome shotgun (WGS) entry which is preliminary data.</text>
</comment>